<accession>A0A6J7X6G8</accession>
<evidence type="ECO:0000313" key="1">
    <source>
        <dbReference type="EMBL" id="CAB5222863.1"/>
    </source>
</evidence>
<reference evidence="1" key="1">
    <citation type="submission" date="2020-05" db="EMBL/GenBank/DDBJ databases">
        <authorList>
            <person name="Chiriac C."/>
            <person name="Salcher M."/>
            <person name="Ghai R."/>
            <person name="Kavagutti S V."/>
        </authorList>
    </citation>
    <scope>NUCLEOTIDE SEQUENCE</scope>
</reference>
<gene>
    <name evidence="1" type="ORF">UFOVP373_37</name>
</gene>
<proteinExistence type="predicted"/>
<organism evidence="1">
    <name type="scientific">uncultured Caudovirales phage</name>
    <dbReference type="NCBI Taxonomy" id="2100421"/>
    <lineage>
        <taxon>Viruses</taxon>
        <taxon>Duplodnaviria</taxon>
        <taxon>Heunggongvirae</taxon>
        <taxon>Uroviricota</taxon>
        <taxon>Caudoviricetes</taxon>
        <taxon>Peduoviridae</taxon>
        <taxon>Maltschvirus</taxon>
        <taxon>Maltschvirus maltsch</taxon>
    </lineage>
</organism>
<sequence>MPSNYFENYGIVTVTSATVSITDEAHVGQRVIFNRAAGVTATLPEATGSGNRYEFIGLVDASGSQIIKVGDNTDIMMGVAYLGNDSAGASCFYTADTSDTITMDGSTKGGLKGWRVVCDDIAANTWAVVVMSEASGTEATPFSATVS</sequence>
<protein>
    <submittedName>
        <fullName evidence="1">Uncharacterized protein</fullName>
    </submittedName>
</protein>
<name>A0A6J7X6G8_9CAUD</name>
<dbReference type="EMBL" id="LR798304">
    <property type="protein sequence ID" value="CAB5222863.1"/>
    <property type="molecule type" value="Genomic_DNA"/>
</dbReference>